<dbReference type="AlphaFoldDB" id="A0AAW3F0J6"/>
<dbReference type="Proteomes" id="UP000029590">
    <property type="component" value="Unassembled WGS sequence"/>
</dbReference>
<proteinExistence type="predicted"/>
<evidence type="ECO:0000313" key="2">
    <source>
        <dbReference type="Proteomes" id="UP000029590"/>
    </source>
</evidence>
<gene>
    <name evidence="1" type="ORF">DM48_2137</name>
</gene>
<dbReference type="RefSeq" id="WP_370449002.1">
    <property type="nucleotide sequence ID" value="NZ_CADEQD010000007.1"/>
</dbReference>
<organism evidence="1 2">
    <name type="scientific">Burkholderia gladioli</name>
    <name type="common">Pseudomonas marginata</name>
    <name type="synonym">Phytomonas marginata</name>
    <dbReference type="NCBI Taxonomy" id="28095"/>
    <lineage>
        <taxon>Bacteria</taxon>
        <taxon>Pseudomonadati</taxon>
        <taxon>Pseudomonadota</taxon>
        <taxon>Betaproteobacteria</taxon>
        <taxon>Burkholderiales</taxon>
        <taxon>Burkholderiaceae</taxon>
        <taxon>Burkholderia</taxon>
    </lineage>
</organism>
<dbReference type="EMBL" id="JPGG01000016">
    <property type="protein sequence ID" value="KGC13961.1"/>
    <property type="molecule type" value="Genomic_DNA"/>
</dbReference>
<dbReference type="KEGG" id="bgo:BM43_5628"/>
<reference evidence="1 2" key="1">
    <citation type="submission" date="2014-04" db="EMBL/GenBank/DDBJ databases">
        <authorList>
            <person name="Bishop-Lilly K.A."/>
            <person name="Broomall S.M."/>
            <person name="Chain P.S."/>
            <person name="Chertkov O."/>
            <person name="Coyne S.R."/>
            <person name="Daligault H.E."/>
            <person name="Davenport K.W."/>
            <person name="Erkkila T."/>
            <person name="Frey K.G."/>
            <person name="Gibbons H.S."/>
            <person name="Gu W."/>
            <person name="Jaissle J."/>
            <person name="Johnson S.L."/>
            <person name="Koroleva G.I."/>
            <person name="Ladner J.T."/>
            <person name="Lo C.-C."/>
            <person name="Minogue T.D."/>
            <person name="Munk C."/>
            <person name="Palacios G.F."/>
            <person name="Redden C.L."/>
            <person name="Rosenzweig C.N."/>
            <person name="Scholz M.B."/>
            <person name="Teshima H."/>
            <person name="Xu Y."/>
        </authorList>
    </citation>
    <scope>NUCLEOTIDE SEQUENCE [LARGE SCALE GENOMIC DNA]</scope>
    <source>
        <strain evidence="2">gladioli</strain>
    </source>
</reference>
<evidence type="ECO:0000313" key="1">
    <source>
        <dbReference type="EMBL" id="KGC13961.1"/>
    </source>
</evidence>
<sequence>MSYEGSCHCTRIHPYADGAAPDGRPMTAVNLRCIEEIDLEAIPVTHYDGRAH</sequence>
<accession>A0AAW3F0J6</accession>
<evidence type="ECO:0008006" key="3">
    <source>
        <dbReference type="Google" id="ProtNLM"/>
    </source>
</evidence>
<protein>
    <recommendedName>
        <fullName evidence="3">Aldehyde-activating protein</fullName>
    </recommendedName>
</protein>
<comment type="caution">
    <text evidence="1">The sequence shown here is derived from an EMBL/GenBank/DDBJ whole genome shotgun (WGS) entry which is preliminary data.</text>
</comment>
<name>A0AAW3F0J6_BURGA</name>